<keyword evidence="3" id="KW-0809">Transit peptide</keyword>
<evidence type="ECO:0000256" key="7">
    <source>
        <dbReference type="ARBA" id="ARBA00056665"/>
    </source>
</evidence>
<protein>
    <recommendedName>
        <fullName evidence="8">NADH dehydrogenase (ubiquinone) complex I, assembly factor 6</fullName>
    </recommendedName>
</protein>
<evidence type="ECO:0000313" key="9">
    <source>
        <dbReference type="EMBL" id="CAH1270581.1"/>
    </source>
</evidence>
<dbReference type="AlphaFoldDB" id="A0A8K0A786"/>
<accession>A0A8K0A786</accession>
<evidence type="ECO:0000256" key="6">
    <source>
        <dbReference type="ARBA" id="ARBA00038273"/>
    </source>
</evidence>
<dbReference type="SUPFAM" id="SSF48576">
    <property type="entry name" value="Terpenoid synthases"/>
    <property type="match status" value="1"/>
</dbReference>
<keyword evidence="4" id="KW-0496">Mitochondrion</keyword>
<evidence type="ECO:0000256" key="2">
    <source>
        <dbReference type="ARBA" id="ARBA00022792"/>
    </source>
</evidence>
<dbReference type="PANTHER" id="PTHR21181:SF13">
    <property type="entry name" value="NADH DEHYDROGENASE (UBIQUINONE) COMPLEX I, ASSEMBLY FACTOR 6"/>
    <property type="match status" value="1"/>
</dbReference>
<dbReference type="Gene3D" id="1.10.600.10">
    <property type="entry name" value="Farnesyl Diphosphate Synthase"/>
    <property type="match status" value="1"/>
</dbReference>
<reference evidence="9" key="1">
    <citation type="submission" date="2022-01" db="EMBL/GenBank/DDBJ databases">
        <authorList>
            <person name="Braso-Vives M."/>
        </authorList>
    </citation>
    <scope>NUCLEOTIDE SEQUENCE</scope>
</reference>
<comment type="function">
    <text evidence="7">Involved in the assembly of mitochondrial NADH:ubiquinone oxidoreductase complex (complex I) at early stages. May play a role in the biogenesis of complex I subunit MT-ND1.</text>
</comment>
<proteinExistence type="inferred from homology"/>
<dbReference type="Proteomes" id="UP000838412">
    <property type="component" value="Chromosome 7"/>
</dbReference>
<gene>
    <name evidence="9" type="primary">NDUFAF6</name>
    <name evidence="9" type="ORF">BLAG_LOCUS22818</name>
</gene>
<keyword evidence="2" id="KW-0999">Mitochondrion inner membrane</keyword>
<organism evidence="9 10">
    <name type="scientific">Branchiostoma lanceolatum</name>
    <name type="common">Common lancelet</name>
    <name type="synonym">Amphioxus lanceolatum</name>
    <dbReference type="NCBI Taxonomy" id="7740"/>
    <lineage>
        <taxon>Eukaryota</taxon>
        <taxon>Metazoa</taxon>
        <taxon>Chordata</taxon>
        <taxon>Cephalochordata</taxon>
        <taxon>Leptocardii</taxon>
        <taxon>Amphioxiformes</taxon>
        <taxon>Branchiostomatidae</taxon>
        <taxon>Branchiostoma</taxon>
    </lineage>
</organism>
<evidence type="ECO:0000256" key="4">
    <source>
        <dbReference type="ARBA" id="ARBA00023128"/>
    </source>
</evidence>
<name>A0A8K0A786_BRALA</name>
<comment type="subcellular location">
    <subcellularLocation>
        <location evidence="1">Mitochondrion inner membrane</location>
    </subcellularLocation>
</comment>
<sequence>MAAQMNLFRSVRQLPALFTTQKLSPCASCVHRSASTTRQSHGQYCMDLVRKHDYENYLCVLLLPSTAHQAAFAVRAFNVELALVRDSVTDKNIGKMRMQFWKDTLSDIYREIPPQQPVAQELAKAVDSCGLTKRWFSRILDNRIENLDDQPHRNLSALEDYSEQTVSSVLYLTLEILGIKDVHADHAASHIGKAIGICTALRAAPYLANRRRVFLPMDVMIQCGVSQEDIVRGNQDQKVKDVMYEIASLSHSHLEKARSLKKDVPRKAMSAFLPALSCDSYLKRIQKADFNVFDSSLHQRDTLLPLHLLLQKLRRTF</sequence>
<evidence type="ECO:0000256" key="3">
    <source>
        <dbReference type="ARBA" id="ARBA00022946"/>
    </source>
</evidence>
<evidence type="ECO:0000313" key="10">
    <source>
        <dbReference type="Proteomes" id="UP000838412"/>
    </source>
</evidence>
<dbReference type="OrthoDB" id="270318at2759"/>
<dbReference type="InterPro" id="IPR002060">
    <property type="entry name" value="Squ/phyt_synthse"/>
</dbReference>
<dbReference type="InterPro" id="IPR008949">
    <property type="entry name" value="Isoprenoid_synthase_dom_sf"/>
</dbReference>
<dbReference type="Pfam" id="PF00494">
    <property type="entry name" value="SQS_PSY"/>
    <property type="match status" value="1"/>
</dbReference>
<keyword evidence="5" id="KW-0472">Membrane</keyword>
<keyword evidence="10" id="KW-1185">Reference proteome</keyword>
<dbReference type="GO" id="GO:0032981">
    <property type="term" value="P:mitochondrial respiratory chain complex I assembly"/>
    <property type="evidence" value="ECO:0007669"/>
    <property type="project" value="TreeGrafter"/>
</dbReference>
<dbReference type="EMBL" id="OV696692">
    <property type="protein sequence ID" value="CAH1270581.1"/>
    <property type="molecule type" value="Genomic_DNA"/>
</dbReference>
<comment type="similarity">
    <text evidence="6">Belongs to the NDUFAF6 family.</text>
</comment>
<dbReference type="PANTHER" id="PTHR21181">
    <property type="match status" value="1"/>
</dbReference>
<evidence type="ECO:0000256" key="8">
    <source>
        <dbReference type="ARBA" id="ARBA00069034"/>
    </source>
</evidence>
<dbReference type="FunFam" id="1.10.600.10:FF:000013">
    <property type="entry name" value="NADH dehydrogenase (ubiquinone) complex I, assembly factor 6"/>
    <property type="match status" value="1"/>
</dbReference>
<dbReference type="GO" id="GO:0005743">
    <property type="term" value="C:mitochondrial inner membrane"/>
    <property type="evidence" value="ECO:0007669"/>
    <property type="project" value="UniProtKB-SubCell"/>
</dbReference>
<evidence type="ECO:0000256" key="1">
    <source>
        <dbReference type="ARBA" id="ARBA00004273"/>
    </source>
</evidence>
<evidence type="ECO:0000256" key="5">
    <source>
        <dbReference type="ARBA" id="ARBA00023136"/>
    </source>
</evidence>